<protein>
    <submittedName>
        <fullName evidence="2">Uncharacterized protein</fullName>
    </submittedName>
</protein>
<dbReference type="AlphaFoldDB" id="A0A1C0AHI4"/>
<evidence type="ECO:0000313" key="3">
    <source>
        <dbReference type="Proteomes" id="UP000093501"/>
    </source>
</evidence>
<evidence type="ECO:0000256" key="1">
    <source>
        <dbReference type="SAM" id="MobiDB-lite"/>
    </source>
</evidence>
<sequence length="162" mass="17537">MAVSASPSPTPEPSPSPTVAESFPPAPASESADQAAVRAAWMEYWETFETYAQRPELTDFTRLQNLLEGEEARLSLESIRNLRESGKKAAGGLAFRSVELEVQQSSASVAYCLDRSNLALEDLSTGEVELGSLPNLSETATLSKGDDGKWRVSQIRNVEAEC</sequence>
<dbReference type="Proteomes" id="UP000093501">
    <property type="component" value="Unassembled WGS sequence"/>
</dbReference>
<comment type="caution">
    <text evidence="2">The sequence shown here is derived from an EMBL/GenBank/DDBJ whole genome shotgun (WGS) entry which is preliminary data.</text>
</comment>
<reference evidence="3" key="1">
    <citation type="submission" date="2016-07" db="EMBL/GenBank/DDBJ databases">
        <authorList>
            <person name="Florea S."/>
            <person name="Webb J.S."/>
            <person name="Jaromczyk J."/>
            <person name="Schardl C.L."/>
        </authorList>
    </citation>
    <scope>NUCLEOTIDE SEQUENCE [LARGE SCALE GENOMIC DNA]</scope>
    <source>
        <strain evidence="3">IPBSL-7</strain>
    </source>
</reference>
<feature type="region of interest" description="Disordered" evidence="1">
    <location>
        <begin position="1"/>
        <end position="32"/>
    </location>
</feature>
<proteinExistence type="predicted"/>
<accession>A0A1C0AHI4</accession>
<gene>
    <name evidence="2" type="ORF">BCR15_09940</name>
</gene>
<organism evidence="2 3">
    <name type="scientific">Tessaracoccus lapidicaptus</name>
    <dbReference type="NCBI Taxonomy" id="1427523"/>
    <lineage>
        <taxon>Bacteria</taxon>
        <taxon>Bacillati</taxon>
        <taxon>Actinomycetota</taxon>
        <taxon>Actinomycetes</taxon>
        <taxon>Propionibacteriales</taxon>
        <taxon>Propionibacteriaceae</taxon>
        <taxon>Tessaracoccus</taxon>
    </lineage>
</organism>
<dbReference type="EMBL" id="MBQD01000026">
    <property type="protein sequence ID" value="OCL31469.1"/>
    <property type="molecule type" value="Genomic_DNA"/>
</dbReference>
<name>A0A1C0AHI4_9ACTN</name>
<keyword evidence="3" id="KW-1185">Reference proteome</keyword>
<evidence type="ECO:0000313" key="2">
    <source>
        <dbReference type="EMBL" id="OCL31469.1"/>
    </source>
</evidence>